<comment type="caution">
    <text evidence="1">The sequence shown here is derived from an EMBL/GenBank/DDBJ whole genome shotgun (WGS) entry which is preliminary data.</text>
</comment>
<proteinExistence type="predicted"/>
<accession>X1UYS5</accession>
<reference evidence="1" key="1">
    <citation type="journal article" date="2014" name="Front. Microbiol.">
        <title>High frequency of phylogenetically diverse reductive dehalogenase-homologous genes in deep subseafloor sedimentary metagenomes.</title>
        <authorList>
            <person name="Kawai M."/>
            <person name="Futagami T."/>
            <person name="Toyoda A."/>
            <person name="Takaki Y."/>
            <person name="Nishi S."/>
            <person name="Hori S."/>
            <person name="Arai W."/>
            <person name="Tsubouchi T."/>
            <person name="Morono Y."/>
            <person name="Uchiyama I."/>
            <person name="Ito T."/>
            <person name="Fujiyama A."/>
            <person name="Inagaki F."/>
            <person name="Takami H."/>
        </authorList>
    </citation>
    <scope>NUCLEOTIDE SEQUENCE</scope>
    <source>
        <strain evidence="1">Expedition CK06-06</strain>
    </source>
</reference>
<gene>
    <name evidence="1" type="ORF">S12H4_57372</name>
</gene>
<dbReference type="EMBL" id="BARW01037096">
    <property type="protein sequence ID" value="GAJ22663.1"/>
    <property type="molecule type" value="Genomic_DNA"/>
</dbReference>
<protein>
    <submittedName>
        <fullName evidence="1">Uncharacterized protein</fullName>
    </submittedName>
</protein>
<evidence type="ECO:0000313" key="1">
    <source>
        <dbReference type="EMBL" id="GAJ22663.1"/>
    </source>
</evidence>
<dbReference type="AlphaFoldDB" id="X1UYS5"/>
<sequence>SEVNKIVARKDYWFTKWDNFDFGKELEAKKSLEVY</sequence>
<feature type="non-terminal residue" evidence="1">
    <location>
        <position position="1"/>
    </location>
</feature>
<organism evidence="1">
    <name type="scientific">marine sediment metagenome</name>
    <dbReference type="NCBI Taxonomy" id="412755"/>
    <lineage>
        <taxon>unclassified sequences</taxon>
        <taxon>metagenomes</taxon>
        <taxon>ecological metagenomes</taxon>
    </lineage>
</organism>
<name>X1UYS5_9ZZZZ</name>